<dbReference type="HOGENOM" id="CLU_2168533_0_0_5"/>
<dbReference type="GO" id="GO:0047661">
    <property type="term" value="F:amino-acid racemase activity"/>
    <property type="evidence" value="ECO:0007669"/>
    <property type="project" value="InterPro"/>
</dbReference>
<evidence type="ECO:0000313" key="2">
    <source>
        <dbReference type="Proteomes" id="UP000000361"/>
    </source>
</evidence>
<keyword evidence="2" id="KW-1185">Reference proteome</keyword>
<dbReference type="AlphaFoldDB" id="A1B0X8"/>
<name>A1B0X8_PARDP</name>
<dbReference type="KEGG" id="pde:Pden_1063"/>
<gene>
    <name evidence="1" type="ordered locus">Pden_1063</name>
</gene>
<reference evidence="2" key="1">
    <citation type="submission" date="2006-12" db="EMBL/GenBank/DDBJ databases">
        <title>Complete sequence of chromosome 1 of Paracoccus denitrificans PD1222.</title>
        <authorList>
            <person name="Copeland A."/>
            <person name="Lucas S."/>
            <person name="Lapidus A."/>
            <person name="Barry K."/>
            <person name="Detter J.C."/>
            <person name="Glavina del Rio T."/>
            <person name="Hammon N."/>
            <person name="Israni S."/>
            <person name="Dalin E."/>
            <person name="Tice H."/>
            <person name="Pitluck S."/>
            <person name="Munk A.C."/>
            <person name="Brettin T."/>
            <person name="Bruce D."/>
            <person name="Han C."/>
            <person name="Tapia R."/>
            <person name="Gilna P."/>
            <person name="Schmutz J."/>
            <person name="Larimer F."/>
            <person name="Land M."/>
            <person name="Hauser L."/>
            <person name="Kyrpides N."/>
            <person name="Lykidis A."/>
            <person name="Spiro S."/>
            <person name="Richardson D.J."/>
            <person name="Moir J.W.B."/>
            <person name="Ferguson S.J."/>
            <person name="van Spanning R.J.M."/>
            <person name="Richardson P."/>
        </authorList>
    </citation>
    <scope>NUCLEOTIDE SEQUENCE [LARGE SCALE GENOMIC DNA]</scope>
    <source>
        <strain evidence="2">Pd 1222</strain>
    </source>
</reference>
<dbReference type="Gene3D" id="3.40.50.1860">
    <property type="match status" value="1"/>
</dbReference>
<dbReference type="EMBL" id="CP000489">
    <property type="protein sequence ID" value="ABL69172.1"/>
    <property type="molecule type" value="Genomic_DNA"/>
</dbReference>
<organism evidence="1 2">
    <name type="scientific">Paracoccus denitrificans (strain Pd 1222)</name>
    <dbReference type="NCBI Taxonomy" id="318586"/>
    <lineage>
        <taxon>Bacteria</taxon>
        <taxon>Pseudomonadati</taxon>
        <taxon>Pseudomonadota</taxon>
        <taxon>Alphaproteobacteria</taxon>
        <taxon>Rhodobacterales</taxon>
        <taxon>Paracoccaceae</taxon>
        <taxon>Paracoccus</taxon>
    </lineage>
</organism>
<evidence type="ECO:0000313" key="1">
    <source>
        <dbReference type="EMBL" id="ABL69172.1"/>
    </source>
</evidence>
<dbReference type="STRING" id="318586.Pden_1063"/>
<proteinExistence type="predicted"/>
<dbReference type="SUPFAM" id="SSF53681">
    <property type="entry name" value="Aspartate/glutamate racemase"/>
    <property type="match status" value="1"/>
</dbReference>
<dbReference type="InterPro" id="IPR015942">
    <property type="entry name" value="Asp/Glu/hydantoin_racemase"/>
</dbReference>
<sequence>MFMMPLRSLGARCGILVVETIAKIRLAYFQEQKTIKQICRELRVSRNTVRKVSRAVFMAIAQRLVDRGADCLILGCTEVGMLLDQGDVPVPVFDITQVHCEAAFAAALNA</sequence>
<dbReference type="InterPro" id="IPR001920">
    <property type="entry name" value="Asp/Glu_race"/>
</dbReference>
<dbReference type="EnsemblBacteria" id="ABL69172">
    <property type="protein sequence ID" value="ABL69172"/>
    <property type="gene ID" value="Pden_1063"/>
</dbReference>
<dbReference type="eggNOG" id="COG1794">
    <property type="taxonomic scope" value="Bacteria"/>
</dbReference>
<dbReference type="Proteomes" id="UP000000361">
    <property type="component" value="Chromosome 1"/>
</dbReference>
<dbReference type="Pfam" id="PF01177">
    <property type="entry name" value="Asp_Glu_race"/>
    <property type="match status" value="1"/>
</dbReference>
<accession>A1B0X8</accession>
<protein>
    <submittedName>
        <fullName evidence="1">Aspartate racemase-like protein</fullName>
    </submittedName>
</protein>